<feature type="chain" id="PRO_5040444486" description="Sulfatase N-terminal domain-containing protein" evidence="6">
    <location>
        <begin position="23"/>
        <end position="673"/>
    </location>
</feature>
<dbReference type="InterPro" id="IPR024607">
    <property type="entry name" value="Sulfatase_CS"/>
</dbReference>
<dbReference type="Pfam" id="PF00884">
    <property type="entry name" value="Sulfatase"/>
    <property type="match status" value="1"/>
</dbReference>
<dbReference type="Gene3D" id="3.40.720.10">
    <property type="entry name" value="Alkaline Phosphatase, subunit A"/>
    <property type="match status" value="1"/>
</dbReference>
<dbReference type="PROSITE" id="PS00149">
    <property type="entry name" value="SULFATASE_2"/>
    <property type="match status" value="1"/>
</dbReference>
<protein>
    <recommendedName>
        <fullName evidence="7">Sulfatase N-terminal domain-containing protein</fullName>
    </recommendedName>
</protein>
<comment type="similarity">
    <text evidence="2">Belongs to the sulfatase family.</text>
</comment>
<organism evidence="8 9">
    <name type="scientific">Caenorhabditis angaria</name>
    <dbReference type="NCBI Taxonomy" id="860376"/>
    <lineage>
        <taxon>Eukaryota</taxon>
        <taxon>Metazoa</taxon>
        <taxon>Ecdysozoa</taxon>
        <taxon>Nematoda</taxon>
        <taxon>Chromadorea</taxon>
        <taxon>Rhabditida</taxon>
        <taxon>Rhabditina</taxon>
        <taxon>Rhabditomorpha</taxon>
        <taxon>Rhabditoidea</taxon>
        <taxon>Rhabditidae</taxon>
        <taxon>Peloderinae</taxon>
        <taxon>Caenorhabditis</taxon>
    </lineage>
</organism>
<dbReference type="AlphaFoldDB" id="A0A9P1J620"/>
<dbReference type="GO" id="GO:0005539">
    <property type="term" value="F:glycosaminoglycan binding"/>
    <property type="evidence" value="ECO:0007669"/>
    <property type="project" value="TreeGrafter"/>
</dbReference>
<evidence type="ECO:0000259" key="7">
    <source>
        <dbReference type="Pfam" id="PF00884"/>
    </source>
</evidence>
<evidence type="ECO:0000313" key="9">
    <source>
        <dbReference type="Proteomes" id="UP001152747"/>
    </source>
</evidence>
<dbReference type="InterPro" id="IPR000917">
    <property type="entry name" value="Sulfatase_N"/>
</dbReference>
<evidence type="ECO:0000256" key="5">
    <source>
        <dbReference type="ARBA" id="ARBA00023180"/>
    </source>
</evidence>
<gene>
    <name evidence="8" type="ORF">CAMP_LOCUS18216</name>
</gene>
<comment type="caution">
    <text evidence="8">The sequence shown here is derived from an EMBL/GenBank/DDBJ whole genome shotgun (WGS) entry which is preliminary data.</text>
</comment>
<evidence type="ECO:0000256" key="1">
    <source>
        <dbReference type="ARBA" id="ARBA00001913"/>
    </source>
</evidence>
<comment type="cofactor">
    <cofactor evidence="1">
        <name>Ca(2+)</name>
        <dbReference type="ChEBI" id="CHEBI:29108"/>
    </cofactor>
</comment>
<keyword evidence="3 6" id="KW-0732">Signal</keyword>
<dbReference type="PANTHER" id="PTHR43108:SF16">
    <property type="entry name" value="EXTRACELLULAR SULFATASE SULF-1 HOMOLOG"/>
    <property type="match status" value="1"/>
</dbReference>
<keyword evidence="4" id="KW-0378">Hydrolase</keyword>
<keyword evidence="5" id="KW-0325">Glycoprotein</keyword>
<dbReference type="Proteomes" id="UP001152747">
    <property type="component" value="Unassembled WGS sequence"/>
</dbReference>
<name>A0A9P1J620_9PELO</name>
<dbReference type="PANTHER" id="PTHR43108">
    <property type="entry name" value="N-ACETYLGLUCOSAMINE-6-SULFATASE FAMILY MEMBER"/>
    <property type="match status" value="1"/>
</dbReference>
<dbReference type="OrthoDB" id="96314at2759"/>
<accession>A0A9P1J620</accession>
<dbReference type="PROSITE" id="PS00523">
    <property type="entry name" value="SULFATASE_1"/>
    <property type="match status" value="1"/>
</dbReference>
<feature type="domain" description="Sulfatase N-terminal" evidence="7">
    <location>
        <begin position="25"/>
        <end position="355"/>
    </location>
</feature>
<dbReference type="InterPro" id="IPR017850">
    <property type="entry name" value="Alkaline_phosphatase_core_sf"/>
</dbReference>
<evidence type="ECO:0000256" key="3">
    <source>
        <dbReference type="ARBA" id="ARBA00022729"/>
    </source>
</evidence>
<reference evidence="8" key="1">
    <citation type="submission" date="2022-11" db="EMBL/GenBank/DDBJ databases">
        <authorList>
            <person name="Kikuchi T."/>
        </authorList>
    </citation>
    <scope>NUCLEOTIDE SEQUENCE</scope>
    <source>
        <strain evidence="8">PS1010</strain>
    </source>
</reference>
<evidence type="ECO:0000256" key="4">
    <source>
        <dbReference type="ARBA" id="ARBA00022801"/>
    </source>
</evidence>
<keyword evidence="9" id="KW-1185">Reference proteome</keyword>
<proteinExistence type="inferred from homology"/>
<dbReference type="CDD" id="cd16147">
    <property type="entry name" value="G6S"/>
    <property type="match status" value="1"/>
</dbReference>
<sequence>MTPLIFIVWIVGFIAEASFLDAQHNVILILTDDQDIELGSMNFMPKTIKLMKEKGVEFSSGYVTTPICCPSRSSILTGLYVHNHHVHTNNQNCTGIEWRKVHEKKTIGTYLQDAGYRTSYIGKYLNEYDGSYIPPGWDDWHAIVKNSKFYNYTMNSNGEREKFGFDYQKDYFTDLVTNRSLNFIEHHIKTRAWQPFALVISYPAPHGPEDPAPQYSNLFENEHSHRTINWNLAPNPDKQWLLQRTGKMTPVHKTFTDILHRRRLQTLQSVDEGVHRLFTLLRDLNQLWNTYAIYTSDHGYHLGQYGLVKGKNMPYEFDIRVPFFMRGPGIPRNAIFTEIVSNIDIAPTMLNIAGVEKSVRMNGRSLLDLVAIKKNNKRSKSMKPWRDTILIERGKMPKLKKIRDRYIKQKNKFKKENRLAKECRRRKWQTDCVFGQMWKCYFTDEGRWRIYKCRDNWSSQCSCREKREILNSESDIDEFLEIADEENWRQGDFSSISETHNRNRRDVCECSGKNITHPMKLREMKDLKKKELSKKYNNPVESKNNRNCSLPQMNCFSHSSSHWKTPPLWPESLGEFCFCQNCNNNTYWCLRTKNETHNFLYCEFVTEFISYYDFNADPHQLINSVYTLEIPILEQLSEQLKNLRKCKNRQCEIWTAPRNFVVKNNEKTIENHL</sequence>
<evidence type="ECO:0000256" key="2">
    <source>
        <dbReference type="ARBA" id="ARBA00008779"/>
    </source>
</evidence>
<evidence type="ECO:0000256" key="6">
    <source>
        <dbReference type="SAM" id="SignalP"/>
    </source>
</evidence>
<dbReference type="GO" id="GO:0008449">
    <property type="term" value="F:N-acetylglucosamine-6-sulfatase activity"/>
    <property type="evidence" value="ECO:0007669"/>
    <property type="project" value="TreeGrafter"/>
</dbReference>
<evidence type="ECO:0000313" key="8">
    <source>
        <dbReference type="EMBL" id="CAI5455579.1"/>
    </source>
</evidence>
<feature type="signal peptide" evidence="6">
    <location>
        <begin position="1"/>
        <end position="22"/>
    </location>
</feature>
<dbReference type="SUPFAM" id="SSF53649">
    <property type="entry name" value="Alkaline phosphatase-like"/>
    <property type="match status" value="1"/>
</dbReference>
<dbReference type="EMBL" id="CANHGI010000006">
    <property type="protein sequence ID" value="CAI5455579.1"/>
    <property type="molecule type" value="Genomic_DNA"/>
</dbReference>